<evidence type="ECO:0000313" key="4">
    <source>
        <dbReference type="Proteomes" id="UP000239907"/>
    </source>
</evidence>
<proteinExistence type="predicted"/>
<feature type="region of interest" description="Disordered" evidence="1">
    <location>
        <begin position="47"/>
        <end position="72"/>
    </location>
</feature>
<gene>
    <name evidence="3" type="ORF">BSZ32_16160</name>
</gene>
<dbReference type="RefSeq" id="WP_105044379.1">
    <property type="nucleotide sequence ID" value="NZ_MQWA01000001.1"/>
</dbReference>
<dbReference type="AlphaFoldDB" id="A0A2S7U4C0"/>
<keyword evidence="2" id="KW-1133">Transmembrane helix</keyword>
<feature type="transmembrane region" description="Helical" evidence="2">
    <location>
        <begin position="6"/>
        <end position="28"/>
    </location>
</feature>
<keyword evidence="2" id="KW-0472">Membrane</keyword>
<dbReference type="OrthoDB" id="6676692at2"/>
<keyword evidence="4" id="KW-1185">Reference proteome</keyword>
<evidence type="ECO:0000313" key="3">
    <source>
        <dbReference type="EMBL" id="PQJ29865.1"/>
    </source>
</evidence>
<evidence type="ECO:0000256" key="1">
    <source>
        <dbReference type="SAM" id="MobiDB-lite"/>
    </source>
</evidence>
<dbReference type="EMBL" id="MQWA01000001">
    <property type="protein sequence ID" value="PQJ29865.1"/>
    <property type="molecule type" value="Genomic_DNA"/>
</dbReference>
<keyword evidence="2" id="KW-0812">Transmembrane</keyword>
<organism evidence="3 4">
    <name type="scientific">Rubritalea profundi</name>
    <dbReference type="NCBI Taxonomy" id="1658618"/>
    <lineage>
        <taxon>Bacteria</taxon>
        <taxon>Pseudomonadati</taxon>
        <taxon>Verrucomicrobiota</taxon>
        <taxon>Verrucomicrobiia</taxon>
        <taxon>Verrucomicrobiales</taxon>
        <taxon>Rubritaleaceae</taxon>
        <taxon>Rubritalea</taxon>
    </lineage>
</organism>
<sequence length="232" mass="25781">MSALRNIVFGVLFTLLLLVFLSVTRLIFLKVDPAQMELTKIEMITLTPPPEPQPVQPNQKSEVTEMAAPPTPPSLAELRPSIDLASFTMPNLQQSVPLDLSVDLFSLEVQPQRQHVATPKQKQTPRPVRVLRPLAKLTGGIGISDLDANPSVVRRGRFRWPSRVRSELVKAVVKVELNERGNVKLIEIKSVSDESIRSVLPAIVNGSKFTVPKKNGKPVKVVFNWPLILKKP</sequence>
<evidence type="ECO:0008006" key="5">
    <source>
        <dbReference type="Google" id="ProtNLM"/>
    </source>
</evidence>
<accession>A0A2S7U4C0</accession>
<evidence type="ECO:0000256" key="2">
    <source>
        <dbReference type="SAM" id="Phobius"/>
    </source>
</evidence>
<reference evidence="3 4" key="1">
    <citation type="submission" date="2016-12" db="EMBL/GenBank/DDBJ databases">
        <title>Study of bacterial adaptation to deep sea.</title>
        <authorList>
            <person name="Song J."/>
            <person name="Yoshizawa S."/>
            <person name="Kogure K."/>
        </authorList>
    </citation>
    <scope>NUCLEOTIDE SEQUENCE [LARGE SCALE GENOMIC DNA]</scope>
    <source>
        <strain evidence="3 4">SAORIC-165</strain>
    </source>
</reference>
<dbReference type="Proteomes" id="UP000239907">
    <property type="component" value="Unassembled WGS sequence"/>
</dbReference>
<name>A0A2S7U4C0_9BACT</name>
<protein>
    <recommendedName>
        <fullName evidence="5">TonB C-terminal domain-containing protein</fullName>
    </recommendedName>
</protein>
<comment type="caution">
    <text evidence="3">The sequence shown here is derived from an EMBL/GenBank/DDBJ whole genome shotgun (WGS) entry which is preliminary data.</text>
</comment>